<reference evidence="2 3" key="1">
    <citation type="submission" date="2018-11" db="EMBL/GenBank/DDBJ databases">
        <title>Neisseria weixii sp. nov. isolated from the rectal contents of plateau pika (Ochotona cruzoniae).</title>
        <authorList>
            <person name="Zhang G."/>
        </authorList>
    </citation>
    <scope>NUCLEOTIDE SEQUENCE [LARGE SCALE GENOMIC DNA]</scope>
    <source>
        <strain evidence="2 3">10009</strain>
    </source>
</reference>
<comment type="caution">
    <text evidence="2">The sequence shown here is derived from an EMBL/GenBank/DDBJ whole genome shotgun (WGS) entry which is preliminary data.</text>
</comment>
<accession>A0A3N4MVB2</accession>
<keyword evidence="1" id="KW-0812">Transmembrane</keyword>
<dbReference type="EMBL" id="RPFL01000076">
    <property type="protein sequence ID" value="RPD83139.1"/>
    <property type="molecule type" value="Genomic_DNA"/>
</dbReference>
<organism evidence="2 3">
    <name type="scientific">Neisseria weixii</name>
    <dbReference type="NCBI Taxonomy" id="1853276"/>
    <lineage>
        <taxon>Bacteria</taxon>
        <taxon>Pseudomonadati</taxon>
        <taxon>Pseudomonadota</taxon>
        <taxon>Betaproteobacteria</taxon>
        <taxon>Neisseriales</taxon>
        <taxon>Neisseriaceae</taxon>
        <taxon>Neisseria</taxon>
    </lineage>
</organism>
<keyword evidence="3" id="KW-1185">Reference proteome</keyword>
<evidence type="ECO:0000313" key="2">
    <source>
        <dbReference type="EMBL" id="RPD83139.1"/>
    </source>
</evidence>
<protein>
    <submittedName>
        <fullName evidence="2">Uncharacterized protein</fullName>
    </submittedName>
</protein>
<evidence type="ECO:0000256" key="1">
    <source>
        <dbReference type="SAM" id="Phobius"/>
    </source>
</evidence>
<evidence type="ECO:0000313" key="3">
    <source>
        <dbReference type="Proteomes" id="UP000272412"/>
    </source>
</evidence>
<feature type="transmembrane region" description="Helical" evidence="1">
    <location>
        <begin position="43"/>
        <end position="64"/>
    </location>
</feature>
<proteinExistence type="predicted"/>
<dbReference type="AlphaFoldDB" id="A0A3N4MVB2"/>
<dbReference type="KEGG" id="nwx:CGZ65_10230"/>
<dbReference type="Proteomes" id="UP000272412">
    <property type="component" value="Unassembled WGS sequence"/>
</dbReference>
<keyword evidence="1" id="KW-0472">Membrane</keyword>
<sequence length="66" mass="7418">MTIDKPSGGDKAKIPKRELGDFAVPASFKQTYRNLKMQITFRFGKLLLTVSVDTRAILALIMLFSQ</sequence>
<name>A0A3N4MVB2_9NEIS</name>
<keyword evidence="1" id="KW-1133">Transmembrane helix</keyword>
<gene>
    <name evidence="2" type="ORF">EGK74_13365</name>
</gene>